<gene>
    <name evidence="5" type="ORF">U9M48_007511</name>
</gene>
<proteinExistence type="predicted"/>
<evidence type="ECO:0000259" key="4">
    <source>
        <dbReference type="Pfam" id="PF13963"/>
    </source>
</evidence>
<dbReference type="AlphaFoldDB" id="A0AAQ3SMA4"/>
<name>A0AAQ3SMA4_PASNO</name>
<dbReference type="InterPro" id="IPR025312">
    <property type="entry name" value="DUF4216"/>
</dbReference>
<evidence type="ECO:0000259" key="2">
    <source>
        <dbReference type="Pfam" id="PF13952"/>
    </source>
</evidence>
<dbReference type="PANTHER" id="PTHR48258">
    <property type="entry name" value="DUF4218 DOMAIN-CONTAINING PROTEIN-RELATED"/>
    <property type="match status" value="1"/>
</dbReference>
<feature type="compositionally biased region" description="Acidic residues" evidence="1">
    <location>
        <begin position="1105"/>
        <end position="1122"/>
    </location>
</feature>
<sequence length="1122" mass="129851">MSLIFFPFVDVALFRLHAERKMDRSWINTRLFGKAHLDGVSEFMKFVSERSDENAEILCPCRKCLNQVCLDKGHVEDHLYIHGMASTYTRWIYHGEPLEGIITENRSHSDEQLGFNDDVGLNQDVEDDPNDGIPEMVKELFNPEDEASSRKSMFAALLEEMKHELYPGAAYTRFSFVVKLLHIKSFYRISNTAFNAILKLISSAFPKCSIPASFQEAKKLIRALGLGYDSIHACPNNCVLFRKAHEKLDRCPVCGASRWKDTNGRNKIPAKVLRHFRLIPRLKRIFSSKKISELAQWHKLKRKAVENELSHPADGKAWKEFDKKYQWFAEDARNIRLGLATDGFNPFGKMSSSYSMWPIFLIPYNFPPWVCMDQSNFMMGVLILGKECPGKDFDVFLEPIIEELLELWNGVPTIDALTGKSFDLHAAVIWCIHDYPALSTLSGRVTRGYYACVRYDKNPCSKRIRNKICYSDNRRYLERDNPWRNSKDFNGKIEKRDKPEEFSMEELMQQLEKVKDVRPGKHPENRKRKREDDDGQCWKRRSCLWDLPYWSSLKLRHNLDVMHIEKYVCDYILGTFLGISGKTKDTVNSRLDLEDMGIWKNLHLKRDGNSYSVPQAPYVMNKAQKISFCGVKFPDGYASNLSTCVSVDGCNLQGLKTHDCHILLQRILPAAVRGIMRKDIYEAIAELGNFFQQLCAKTIKVDVMHRMKEQIPIILCKLEEIFSPSFFDVMLHLTVHLPDEAILRGPVQYGWMYPVERRLYTLKRFVTNMARPEGSIAEAYVANECLTSCSRYFDDLDTRHNREGRNKERVDIVKGDLSIFQHGVDLLGADKITYLKHDYDRMVWYVLNNCPEVEPYIEIYRKDMDDEGNPNGEKNLEKQFSNWFKKHVARQRFVDGEDVSDGIYALACQPDLRVKIFSACLVGGVRFHTVEREKNRITQNSGVMTEGIHNGEYIDFYGCLKDIIQLQYNSDSIVERTVVLFRCDWFDTDGKKSRLKDDGFLKSINHGCRWYKDDPFILATQATKVFYMDDIKHAEIVLSFQDDESVGFEVQLSEGNLENEPQSGDEHFTIDASVVDELRTQREEELHENHSSDGEDETGWQYASDCDEEPIIPQDEDDSDGE</sequence>
<accession>A0AAQ3SMA4</accession>
<dbReference type="PANTHER" id="PTHR48258:SF14">
    <property type="entry name" value="OS02G0583300 PROTEIN"/>
    <property type="match status" value="1"/>
</dbReference>
<dbReference type="EMBL" id="CP144746">
    <property type="protein sequence ID" value="WVZ57075.1"/>
    <property type="molecule type" value="Genomic_DNA"/>
</dbReference>
<feature type="domain" description="DUF4218" evidence="3">
    <location>
        <begin position="694"/>
        <end position="806"/>
    </location>
</feature>
<dbReference type="Pfam" id="PF02992">
    <property type="entry name" value="Transposase_21"/>
    <property type="match status" value="1"/>
</dbReference>
<feature type="domain" description="Transposase-associated" evidence="4">
    <location>
        <begin position="24"/>
        <end position="96"/>
    </location>
</feature>
<evidence type="ECO:0000313" key="6">
    <source>
        <dbReference type="Proteomes" id="UP001341281"/>
    </source>
</evidence>
<dbReference type="InterPro" id="IPR025452">
    <property type="entry name" value="DUF4218"/>
</dbReference>
<organism evidence="5 6">
    <name type="scientific">Paspalum notatum var. saurae</name>
    <dbReference type="NCBI Taxonomy" id="547442"/>
    <lineage>
        <taxon>Eukaryota</taxon>
        <taxon>Viridiplantae</taxon>
        <taxon>Streptophyta</taxon>
        <taxon>Embryophyta</taxon>
        <taxon>Tracheophyta</taxon>
        <taxon>Spermatophyta</taxon>
        <taxon>Magnoliopsida</taxon>
        <taxon>Liliopsida</taxon>
        <taxon>Poales</taxon>
        <taxon>Poaceae</taxon>
        <taxon>PACMAD clade</taxon>
        <taxon>Panicoideae</taxon>
        <taxon>Andropogonodae</taxon>
        <taxon>Paspaleae</taxon>
        <taxon>Paspalinae</taxon>
        <taxon>Paspalum</taxon>
    </lineage>
</organism>
<feature type="region of interest" description="Disordered" evidence="1">
    <location>
        <begin position="1079"/>
        <end position="1122"/>
    </location>
</feature>
<dbReference type="InterPro" id="IPR029480">
    <property type="entry name" value="Transpos_assoc"/>
</dbReference>
<dbReference type="Proteomes" id="UP001341281">
    <property type="component" value="Chromosome 02"/>
</dbReference>
<dbReference type="Pfam" id="PF13952">
    <property type="entry name" value="DUF4216"/>
    <property type="match status" value="1"/>
</dbReference>
<keyword evidence="6" id="KW-1185">Reference proteome</keyword>
<reference evidence="5 6" key="1">
    <citation type="submission" date="2024-02" db="EMBL/GenBank/DDBJ databases">
        <title>High-quality chromosome-scale genome assembly of Pensacola bahiagrass (Paspalum notatum Flugge var. saurae).</title>
        <authorList>
            <person name="Vega J.M."/>
            <person name="Podio M."/>
            <person name="Orjuela J."/>
            <person name="Siena L.A."/>
            <person name="Pessino S.C."/>
            <person name="Combes M.C."/>
            <person name="Mariac C."/>
            <person name="Albertini E."/>
            <person name="Pupilli F."/>
            <person name="Ortiz J.P.A."/>
            <person name="Leblanc O."/>
        </authorList>
    </citation>
    <scope>NUCLEOTIDE SEQUENCE [LARGE SCALE GENOMIC DNA]</scope>
    <source>
        <strain evidence="5">R1</strain>
        <tissue evidence="5">Leaf</tissue>
    </source>
</reference>
<protein>
    <recommendedName>
        <fullName evidence="7">Transposase</fullName>
    </recommendedName>
</protein>
<evidence type="ECO:0000313" key="5">
    <source>
        <dbReference type="EMBL" id="WVZ57075.1"/>
    </source>
</evidence>
<feature type="compositionally biased region" description="Basic and acidic residues" evidence="1">
    <location>
        <begin position="1079"/>
        <end position="1093"/>
    </location>
</feature>
<evidence type="ECO:0000259" key="3">
    <source>
        <dbReference type="Pfam" id="PF13960"/>
    </source>
</evidence>
<evidence type="ECO:0000256" key="1">
    <source>
        <dbReference type="SAM" id="MobiDB-lite"/>
    </source>
</evidence>
<dbReference type="Pfam" id="PF13963">
    <property type="entry name" value="Transpos_assoc"/>
    <property type="match status" value="1"/>
</dbReference>
<evidence type="ECO:0008006" key="7">
    <source>
        <dbReference type="Google" id="ProtNLM"/>
    </source>
</evidence>
<feature type="domain" description="DUF4216" evidence="2">
    <location>
        <begin position="964"/>
        <end position="1034"/>
    </location>
</feature>
<dbReference type="InterPro" id="IPR004242">
    <property type="entry name" value="Transposase_21"/>
</dbReference>
<dbReference type="Pfam" id="PF13960">
    <property type="entry name" value="DUF4218"/>
    <property type="match status" value="1"/>
</dbReference>